<dbReference type="PANTHER" id="PTHR30462:SF3">
    <property type="entry name" value="INTERMEMBRANE TRANSPORT PROTEIN PQIA"/>
    <property type="match status" value="1"/>
</dbReference>
<feature type="transmembrane region" description="Helical" evidence="7">
    <location>
        <begin position="59"/>
        <end position="84"/>
    </location>
</feature>
<dbReference type="InterPro" id="IPR007498">
    <property type="entry name" value="PqiA-like"/>
</dbReference>
<dbReference type="HOGENOM" id="CLU_041903_2_0_6"/>
<dbReference type="AlphaFoldDB" id="V2TU79"/>
<keyword evidence="6 7" id="KW-0472">Membrane</keyword>
<evidence type="ECO:0000256" key="5">
    <source>
        <dbReference type="ARBA" id="ARBA00022989"/>
    </source>
</evidence>
<keyword evidence="3" id="KW-0997">Cell inner membrane</keyword>
<dbReference type="EMBL" id="AYER01000001">
    <property type="protein sequence ID" value="ESK41117.1"/>
    <property type="molecule type" value="Genomic_DNA"/>
</dbReference>
<feature type="transmembrane region" description="Helical" evidence="7">
    <location>
        <begin position="104"/>
        <end position="132"/>
    </location>
</feature>
<gene>
    <name evidence="8" type="ORF">P256_00103</name>
</gene>
<dbReference type="Pfam" id="PF04403">
    <property type="entry name" value="PqiA"/>
    <property type="match status" value="1"/>
</dbReference>
<name>V2TU79_9GAMM</name>
<evidence type="ECO:0000256" key="1">
    <source>
        <dbReference type="ARBA" id="ARBA00004533"/>
    </source>
</evidence>
<dbReference type="PANTHER" id="PTHR30462">
    <property type="entry name" value="INTERMEMBRANE TRANSPORT PROTEIN PQIB-RELATED"/>
    <property type="match status" value="1"/>
</dbReference>
<keyword evidence="5 7" id="KW-1133">Transmembrane helix</keyword>
<dbReference type="eggNOG" id="COG2995">
    <property type="taxonomic scope" value="Bacteria"/>
</dbReference>
<keyword evidence="4 7" id="KW-0812">Transmembrane</keyword>
<reference evidence="8 9" key="1">
    <citation type="submission" date="2013-10" db="EMBL/GenBank/DDBJ databases">
        <title>The Genome Sequence of Acinetobacter nectaris CIP 110549.</title>
        <authorList>
            <consortium name="The Broad Institute Genomics Platform"/>
            <consortium name="The Broad Institute Genome Sequencing Center for Infectious Disease"/>
            <person name="Cerqueira G."/>
            <person name="Feldgarden M."/>
            <person name="Courvalin P."/>
            <person name="Grillot-Courvalin C."/>
            <person name="Clermont D."/>
            <person name="Rocha E."/>
            <person name="Yoon E.-J."/>
            <person name="Nemec A."/>
            <person name="Young S.K."/>
            <person name="Zeng Q."/>
            <person name="Gargeya S."/>
            <person name="Fitzgerald M."/>
            <person name="Abouelleil A."/>
            <person name="Alvarado L."/>
            <person name="Berlin A.M."/>
            <person name="Chapman S.B."/>
            <person name="Gainer-Dewar J."/>
            <person name="Goldberg J."/>
            <person name="Gnerre S."/>
            <person name="Griggs A."/>
            <person name="Gujja S."/>
            <person name="Hansen M."/>
            <person name="Howarth C."/>
            <person name="Imamovic A."/>
            <person name="Ireland A."/>
            <person name="Larimer J."/>
            <person name="McCowan C."/>
            <person name="Murphy C."/>
            <person name="Pearson M."/>
            <person name="Poon T.W."/>
            <person name="Priest M."/>
            <person name="Roberts A."/>
            <person name="Saif S."/>
            <person name="Shea T."/>
            <person name="Sykes S."/>
            <person name="Wortman J."/>
            <person name="Nusbaum C."/>
            <person name="Birren B."/>
        </authorList>
    </citation>
    <scope>NUCLEOTIDE SEQUENCE [LARGE SCALE GENOMIC DNA]</scope>
    <source>
        <strain evidence="8 9">CIP 110549</strain>
    </source>
</reference>
<comment type="caution">
    <text evidence="8">The sequence shown here is derived from an EMBL/GenBank/DDBJ whole genome shotgun (WGS) entry which is preliminary data.</text>
</comment>
<dbReference type="STRING" id="1392540.P256_00103"/>
<keyword evidence="9" id="KW-1185">Reference proteome</keyword>
<protein>
    <recommendedName>
        <fullName evidence="10">Paraquat-inducible protein A</fullName>
    </recommendedName>
</protein>
<evidence type="ECO:0000313" key="9">
    <source>
        <dbReference type="Proteomes" id="UP000023785"/>
    </source>
</evidence>
<evidence type="ECO:0000256" key="3">
    <source>
        <dbReference type="ARBA" id="ARBA00022519"/>
    </source>
</evidence>
<organism evidence="8 9">
    <name type="scientific">Acinetobacter nectaris CIP 110549</name>
    <dbReference type="NCBI Taxonomy" id="1392540"/>
    <lineage>
        <taxon>Bacteria</taxon>
        <taxon>Pseudomonadati</taxon>
        <taxon>Pseudomonadota</taxon>
        <taxon>Gammaproteobacteria</taxon>
        <taxon>Moraxellales</taxon>
        <taxon>Moraxellaceae</taxon>
        <taxon>Acinetobacter</taxon>
    </lineage>
</organism>
<proteinExistence type="predicted"/>
<dbReference type="Proteomes" id="UP000023785">
    <property type="component" value="Unassembled WGS sequence"/>
</dbReference>
<dbReference type="GO" id="GO:0005886">
    <property type="term" value="C:plasma membrane"/>
    <property type="evidence" value="ECO:0007669"/>
    <property type="project" value="UniProtKB-SubCell"/>
</dbReference>
<sequence>MKDQTYYTRARDLSLVRCHCCGLLNQIDTHTSDEITHQHCPRCHSALHFRKPQSLQKTFAFLVAATILYIPANILPMTITNSVFGSQKDTIMSGVIYFWETQDYLVATVIFAASIFIPLLKLFILSFLLFTIYMQSIKKWNFSPKNCSILYRIVEIIGRWSMIDVFVVSLLTALIQIQSLATILAGPGAVAFGAVVILTMFASLSFDPRMIWDNYYAINTQVNSYSAHSKTEPDASASHSKSLNER</sequence>
<keyword evidence="2" id="KW-1003">Cell membrane</keyword>
<feature type="transmembrane region" description="Helical" evidence="7">
    <location>
        <begin position="153"/>
        <end position="177"/>
    </location>
</feature>
<evidence type="ECO:0000256" key="4">
    <source>
        <dbReference type="ARBA" id="ARBA00022692"/>
    </source>
</evidence>
<evidence type="ECO:0000256" key="6">
    <source>
        <dbReference type="ARBA" id="ARBA00023136"/>
    </source>
</evidence>
<feature type="transmembrane region" description="Helical" evidence="7">
    <location>
        <begin position="183"/>
        <end position="206"/>
    </location>
</feature>
<evidence type="ECO:0000256" key="2">
    <source>
        <dbReference type="ARBA" id="ARBA00022475"/>
    </source>
</evidence>
<dbReference type="RefSeq" id="WP_023271710.1">
    <property type="nucleotide sequence ID" value="NZ_KI530712.1"/>
</dbReference>
<evidence type="ECO:0008006" key="10">
    <source>
        <dbReference type="Google" id="ProtNLM"/>
    </source>
</evidence>
<accession>V2TU79</accession>
<evidence type="ECO:0000313" key="8">
    <source>
        <dbReference type="EMBL" id="ESK41117.1"/>
    </source>
</evidence>
<dbReference type="PATRIC" id="fig|1392540.3.peg.100"/>
<dbReference type="InterPro" id="IPR051800">
    <property type="entry name" value="PqiA-PqiB_transport"/>
</dbReference>
<evidence type="ECO:0000256" key="7">
    <source>
        <dbReference type="SAM" id="Phobius"/>
    </source>
</evidence>
<comment type="subcellular location">
    <subcellularLocation>
        <location evidence="1">Cell inner membrane</location>
    </subcellularLocation>
</comment>